<name>A0AC35TP97_9BILA</name>
<protein>
    <submittedName>
        <fullName evidence="2">Fork-head domain-containing protein</fullName>
    </submittedName>
</protein>
<sequence>MDIEPQTAPHSPQPATTPTPTNMLLESEGSEDSTSPELNEGAALDASESLSTSSSASSLSHSSTASSSSPNLNLLTSVIAAAVNGAEPEDNDKEERPSLSYKDLIIEAIESSPEKRLKLSEIYQVIRLLHPYYRKRADQWGWQNSIRHNLSLHDCFVKLPLKQTSSSGVVGHFWTVIRDLGDKQSCRRRSRNGTSNASSPRPQGASQRGNRNRMSRDLHNGGCATSSGGTPLLDPHMYLGDTTSLPSSPASFLNHKIDFMNQEHNLLQKPLPNYLSNLLNGGHNLNLLDPAKMNHNSISAPITPSGNSNPLSSFAGLQTLAAAASMSGNNGTSLIDLLQGNNDFKSNPGSLLSAYLTHQGLLHSLTQQNNLISEVITNALMSNMGNSNGNRGDSSLAQPQTPVSAPPQLSHQSNPLLNIPSLLAASSNNHQNNLQQSLLSLIQNSNSSSSKSSSASNSSQASPPATNLLPNFASLEQLTQQIRNNSKDSSNFSQVTS</sequence>
<organism evidence="1 2">
    <name type="scientific">Rhabditophanes sp. KR3021</name>
    <dbReference type="NCBI Taxonomy" id="114890"/>
    <lineage>
        <taxon>Eukaryota</taxon>
        <taxon>Metazoa</taxon>
        <taxon>Ecdysozoa</taxon>
        <taxon>Nematoda</taxon>
        <taxon>Chromadorea</taxon>
        <taxon>Rhabditida</taxon>
        <taxon>Tylenchina</taxon>
        <taxon>Panagrolaimomorpha</taxon>
        <taxon>Strongyloidoidea</taxon>
        <taxon>Alloionematidae</taxon>
        <taxon>Rhabditophanes</taxon>
    </lineage>
</organism>
<dbReference type="Proteomes" id="UP000095286">
    <property type="component" value="Unplaced"/>
</dbReference>
<proteinExistence type="predicted"/>
<evidence type="ECO:0000313" key="2">
    <source>
        <dbReference type="WBParaSite" id="RSKR_0000258500.1"/>
    </source>
</evidence>
<dbReference type="WBParaSite" id="RSKR_0000258500.1">
    <property type="protein sequence ID" value="RSKR_0000258500.1"/>
    <property type="gene ID" value="RSKR_0000258500"/>
</dbReference>
<accession>A0AC35TP97</accession>
<reference evidence="2" key="1">
    <citation type="submission" date="2016-11" db="UniProtKB">
        <authorList>
            <consortium name="WormBaseParasite"/>
        </authorList>
    </citation>
    <scope>IDENTIFICATION</scope>
    <source>
        <strain evidence="2">KR3021</strain>
    </source>
</reference>
<evidence type="ECO:0000313" key="1">
    <source>
        <dbReference type="Proteomes" id="UP000095286"/>
    </source>
</evidence>